<reference evidence="6 7" key="1">
    <citation type="submission" date="2008-07" db="EMBL/GenBank/DDBJ databases">
        <authorList>
            <person name="El-Sayed N."/>
            <person name="Caler E."/>
            <person name="Inman J."/>
            <person name="Amedeo P."/>
            <person name="Hass B."/>
            <person name="Wortman J."/>
        </authorList>
    </citation>
    <scope>NUCLEOTIDE SEQUENCE [LARGE SCALE GENOMIC DNA]</scope>
    <source>
        <strain evidence="7">ATCC 50983 / TXsc</strain>
    </source>
</reference>
<dbReference type="InterPro" id="IPR038718">
    <property type="entry name" value="SNF2-like_sf"/>
</dbReference>
<dbReference type="GeneID" id="9050059"/>
<dbReference type="InterPro" id="IPR027417">
    <property type="entry name" value="P-loop_NTPase"/>
</dbReference>
<dbReference type="AlphaFoldDB" id="C5LSS6"/>
<dbReference type="SUPFAM" id="SSF52540">
    <property type="entry name" value="P-loop containing nucleoside triphosphate hydrolases"/>
    <property type="match status" value="1"/>
</dbReference>
<dbReference type="OrthoDB" id="448448at2759"/>
<evidence type="ECO:0000256" key="1">
    <source>
        <dbReference type="ARBA" id="ARBA00022741"/>
    </source>
</evidence>
<dbReference type="InterPro" id="IPR000330">
    <property type="entry name" value="SNF2_N"/>
</dbReference>
<keyword evidence="3" id="KW-0067">ATP-binding</keyword>
<keyword evidence="2" id="KW-0378">Hydrolase</keyword>
<dbReference type="GO" id="GO:0006281">
    <property type="term" value="P:DNA repair"/>
    <property type="evidence" value="ECO:0007669"/>
    <property type="project" value="TreeGrafter"/>
</dbReference>
<dbReference type="Proteomes" id="UP000007800">
    <property type="component" value="Unassembled WGS sequence"/>
</dbReference>
<accession>C5LSS6</accession>
<dbReference type="GO" id="GO:0008094">
    <property type="term" value="F:ATP-dependent activity, acting on DNA"/>
    <property type="evidence" value="ECO:0007669"/>
    <property type="project" value="TreeGrafter"/>
</dbReference>
<dbReference type="InParanoid" id="C5LSS6"/>
<keyword evidence="7" id="KW-1185">Reference proteome</keyword>
<evidence type="ECO:0000313" key="7">
    <source>
        <dbReference type="Proteomes" id="UP000007800"/>
    </source>
</evidence>
<keyword evidence="1" id="KW-0547">Nucleotide-binding</keyword>
<feature type="domain" description="SNF2 N-terminal" evidence="5">
    <location>
        <begin position="249"/>
        <end position="456"/>
    </location>
</feature>
<protein>
    <submittedName>
        <fullName evidence="6">DNA repair helicase, putative</fullName>
    </submittedName>
</protein>
<dbReference type="OMA" id="DIMKVGR"/>
<dbReference type="PANTHER" id="PTHR45626">
    <property type="entry name" value="TRANSCRIPTION TERMINATION FACTOR 2-RELATED"/>
    <property type="match status" value="1"/>
</dbReference>
<evidence type="ECO:0000256" key="4">
    <source>
        <dbReference type="SAM" id="MobiDB-lite"/>
    </source>
</evidence>
<sequence>MSTEENRMKPGRILNLTCTFKEPKGFRRTGGRKKAANLGDRVLRGTAIARLSQPQLSPPSNEVGNLPGSIAQVLSPLVMLDLGLSVTVRVGKLAGYAGVIGGPVRMGDNIPVTLTVMVDSRGLKATADKRHLARFFEVAADQEGVFDKLRDCWWSLVTDEECLGLKPTRAASWNITDAKAVSSPDTESLPSPAADGTESEEVEETEGEMSAQMQEVLKARDGSIEYLARLDLPQMYPPPGVMACDLKPYQVQALGWMMKREWPAECGGLPEEAIELYTDPIDAHHCAVVDKQEVALHPSWAEFPTLDPSTKLYLHASRAEASVEFPGAAPDCLGGILADEMGLGKTIMALSLIATDRWLLDRGVSLQPKTSGKGAVSHCRLSTKATLIVVPLSLLNQWQNEAVEHMGDVETFGKPFQYYGNDRIRSPEELVAVAERAGLVMTTYGVVTRDGPDIMKVGRPVPFLLN</sequence>
<dbReference type="InterPro" id="IPR050628">
    <property type="entry name" value="SNF2_RAD54_helicase_TF"/>
</dbReference>
<proteinExistence type="predicted"/>
<organism evidence="7">
    <name type="scientific">Perkinsus marinus (strain ATCC 50983 / TXsc)</name>
    <dbReference type="NCBI Taxonomy" id="423536"/>
    <lineage>
        <taxon>Eukaryota</taxon>
        <taxon>Sar</taxon>
        <taxon>Alveolata</taxon>
        <taxon>Perkinsozoa</taxon>
        <taxon>Perkinsea</taxon>
        <taxon>Perkinsida</taxon>
        <taxon>Perkinsidae</taxon>
        <taxon>Perkinsus</taxon>
    </lineage>
</organism>
<dbReference type="GO" id="GO:0005524">
    <property type="term" value="F:ATP binding"/>
    <property type="evidence" value="ECO:0007669"/>
    <property type="project" value="UniProtKB-KW"/>
</dbReference>
<name>C5LSS6_PERM5</name>
<evidence type="ECO:0000313" key="6">
    <source>
        <dbReference type="EMBL" id="EER00317.1"/>
    </source>
</evidence>
<gene>
    <name evidence="6" type="ORF">Pmar_PMAR017176</name>
</gene>
<dbReference type="GO" id="GO:0004386">
    <property type="term" value="F:helicase activity"/>
    <property type="evidence" value="ECO:0007669"/>
    <property type="project" value="UniProtKB-KW"/>
</dbReference>
<evidence type="ECO:0000256" key="3">
    <source>
        <dbReference type="ARBA" id="ARBA00022840"/>
    </source>
</evidence>
<keyword evidence="6" id="KW-0347">Helicase</keyword>
<dbReference type="EMBL" id="GG685191">
    <property type="protein sequence ID" value="EER00317.1"/>
    <property type="molecule type" value="Genomic_DNA"/>
</dbReference>
<dbReference type="GO" id="GO:0016787">
    <property type="term" value="F:hydrolase activity"/>
    <property type="evidence" value="ECO:0007669"/>
    <property type="project" value="UniProtKB-KW"/>
</dbReference>
<dbReference type="Pfam" id="PF00176">
    <property type="entry name" value="SNF2-rel_dom"/>
    <property type="match status" value="1"/>
</dbReference>
<dbReference type="Gene3D" id="3.40.50.10810">
    <property type="entry name" value="Tandem AAA-ATPase domain"/>
    <property type="match status" value="1"/>
</dbReference>
<dbReference type="GO" id="GO:0005634">
    <property type="term" value="C:nucleus"/>
    <property type="evidence" value="ECO:0007669"/>
    <property type="project" value="TreeGrafter"/>
</dbReference>
<feature type="region of interest" description="Disordered" evidence="4">
    <location>
        <begin position="177"/>
        <end position="206"/>
    </location>
</feature>
<evidence type="ECO:0000259" key="5">
    <source>
        <dbReference type="Pfam" id="PF00176"/>
    </source>
</evidence>
<feature type="compositionally biased region" description="Acidic residues" evidence="4">
    <location>
        <begin position="197"/>
        <end position="206"/>
    </location>
</feature>
<dbReference type="PANTHER" id="PTHR45626:SF22">
    <property type="entry name" value="DNA REPAIR PROTEIN RAD5"/>
    <property type="match status" value="1"/>
</dbReference>
<dbReference type="RefSeq" id="XP_002767599.1">
    <property type="nucleotide sequence ID" value="XM_002767553.1"/>
</dbReference>
<evidence type="ECO:0000256" key="2">
    <source>
        <dbReference type="ARBA" id="ARBA00022801"/>
    </source>
</evidence>